<feature type="region of interest" description="Disordered" evidence="1">
    <location>
        <begin position="218"/>
        <end position="265"/>
    </location>
</feature>
<accession>A0A8H7RWW6</accession>
<feature type="compositionally biased region" description="Polar residues" evidence="1">
    <location>
        <begin position="39"/>
        <end position="60"/>
    </location>
</feature>
<feature type="compositionally biased region" description="Low complexity" evidence="1">
    <location>
        <begin position="118"/>
        <end position="143"/>
    </location>
</feature>
<dbReference type="EMBL" id="JAEPRB010000250">
    <property type="protein sequence ID" value="KAG2218130.1"/>
    <property type="molecule type" value="Genomic_DNA"/>
</dbReference>
<dbReference type="OrthoDB" id="2384695at2759"/>
<dbReference type="AlphaFoldDB" id="A0A8H7RWW6"/>
<organism evidence="2 3">
    <name type="scientific">Circinella minor</name>
    <dbReference type="NCBI Taxonomy" id="1195481"/>
    <lineage>
        <taxon>Eukaryota</taxon>
        <taxon>Fungi</taxon>
        <taxon>Fungi incertae sedis</taxon>
        <taxon>Mucoromycota</taxon>
        <taxon>Mucoromycotina</taxon>
        <taxon>Mucoromycetes</taxon>
        <taxon>Mucorales</taxon>
        <taxon>Lichtheimiaceae</taxon>
        <taxon>Circinella</taxon>
    </lineage>
</organism>
<evidence type="ECO:0000313" key="3">
    <source>
        <dbReference type="Proteomes" id="UP000646827"/>
    </source>
</evidence>
<gene>
    <name evidence="2" type="ORF">INT45_000428</name>
</gene>
<protein>
    <submittedName>
        <fullName evidence="2">Uncharacterized protein</fullName>
    </submittedName>
</protein>
<feature type="compositionally biased region" description="Low complexity" evidence="1">
    <location>
        <begin position="78"/>
        <end position="104"/>
    </location>
</feature>
<evidence type="ECO:0000256" key="1">
    <source>
        <dbReference type="SAM" id="MobiDB-lite"/>
    </source>
</evidence>
<feature type="compositionally biased region" description="Low complexity" evidence="1">
    <location>
        <begin position="228"/>
        <end position="241"/>
    </location>
</feature>
<proteinExistence type="predicted"/>
<sequence>MDIACFIPLHFNYQDSGPLALPRTDWHCNDTCLLVDSSSTALSSKPNNKRNIYQTSSFESSHNKRQCHPDMLPRRRSSTNTRPAAATRRRASQQQDNDSSLSQQSRRRRSVQNHHYQQHQPQQSLSSTPSSSSMPSSVVQQDVSAVSSIEDDLHHLQDEWATIDIVFHSLRNAFTTHPVETATEEHLDEVDRELSIAYDDIKAQVRHLERSLRRLDNEISTFRPPQAPTTSTNTNTPSTTSIVPENPTTSRADDRHHHHNQNLEG</sequence>
<dbReference type="Proteomes" id="UP000646827">
    <property type="component" value="Unassembled WGS sequence"/>
</dbReference>
<feature type="region of interest" description="Disordered" evidence="1">
    <location>
        <begin position="39"/>
        <end position="143"/>
    </location>
</feature>
<evidence type="ECO:0000313" key="2">
    <source>
        <dbReference type="EMBL" id="KAG2218130.1"/>
    </source>
</evidence>
<reference evidence="2 3" key="1">
    <citation type="submission" date="2020-12" db="EMBL/GenBank/DDBJ databases">
        <title>Metabolic potential, ecology and presence of endohyphal bacteria is reflected in genomic diversity of Mucoromycotina.</title>
        <authorList>
            <person name="Muszewska A."/>
            <person name="Okrasinska A."/>
            <person name="Steczkiewicz K."/>
            <person name="Drgas O."/>
            <person name="Orlowska M."/>
            <person name="Perlinska-Lenart U."/>
            <person name="Aleksandrzak-Piekarczyk T."/>
            <person name="Szatraj K."/>
            <person name="Zielenkiewicz U."/>
            <person name="Pilsyk S."/>
            <person name="Malc E."/>
            <person name="Mieczkowski P."/>
            <person name="Kruszewska J.S."/>
            <person name="Biernat P."/>
            <person name="Pawlowska J."/>
        </authorList>
    </citation>
    <scope>NUCLEOTIDE SEQUENCE [LARGE SCALE GENOMIC DNA]</scope>
    <source>
        <strain evidence="2 3">CBS 142.35</strain>
    </source>
</reference>
<keyword evidence="3" id="KW-1185">Reference proteome</keyword>
<comment type="caution">
    <text evidence="2">The sequence shown here is derived from an EMBL/GenBank/DDBJ whole genome shotgun (WGS) entry which is preliminary data.</text>
</comment>
<feature type="compositionally biased region" description="Basic residues" evidence="1">
    <location>
        <begin position="256"/>
        <end position="265"/>
    </location>
</feature>
<name>A0A8H7RWW6_9FUNG</name>